<accession>A0A1I1VXI0</accession>
<dbReference type="AlphaFoldDB" id="A0A1I1VXI0"/>
<sequence>MTTVNVYLAFDGNCREAFQFYQSVFGCEFSYLGTYGEMPKQEGMPPLPESEKDKIMHIALPISKETMLMGYDTTELFWKCGHSWRQHFYYDSHI</sequence>
<dbReference type="STRING" id="385682.SAMN05444380_103118"/>
<evidence type="ECO:0000313" key="2">
    <source>
        <dbReference type="Proteomes" id="UP000181976"/>
    </source>
</evidence>
<protein>
    <submittedName>
        <fullName evidence="1">PhnB protein</fullName>
    </submittedName>
</protein>
<proteinExistence type="predicted"/>
<reference evidence="1 2" key="1">
    <citation type="submission" date="2016-10" db="EMBL/GenBank/DDBJ databases">
        <authorList>
            <person name="de Groot N.N."/>
        </authorList>
    </citation>
    <scope>NUCLEOTIDE SEQUENCE [LARGE SCALE GENOMIC DNA]</scope>
    <source>
        <strain evidence="1 2">DSM 19012</strain>
    </source>
</reference>
<dbReference type="Gene3D" id="3.10.180.10">
    <property type="entry name" value="2,3-Dihydroxybiphenyl 1,2-Dioxygenase, domain 1"/>
    <property type="match status" value="1"/>
</dbReference>
<keyword evidence="2" id="KW-1185">Reference proteome</keyword>
<dbReference type="Proteomes" id="UP000181976">
    <property type="component" value="Unassembled WGS sequence"/>
</dbReference>
<dbReference type="PANTHER" id="PTHR33990:SF1">
    <property type="entry name" value="PROTEIN YJDN"/>
    <property type="match status" value="1"/>
</dbReference>
<organism evidence="1 2">
    <name type="scientific">Thermophagus xiamenensis</name>
    <dbReference type="NCBI Taxonomy" id="385682"/>
    <lineage>
        <taxon>Bacteria</taxon>
        <taxon>Pseudomonadati</taxon>
        <taxon>Bacteroidota</taxon>
        <taxon>Bacteroidia</taxon>
        <taxon>Marinilabiliales</taxon>
        <taxon>Marinilabiliaceae</taxon>
        <taxon>Thermophagus</taxon>
    </lineage>
</organism>
<gene>
    <name evidence="1" type="ORF">SAMN05444380_103118</name>
</gene>
<dbReference type="PANTHER" id="PTHR33990">
    <property type="entry name" value="PROTEIN YJDN-RELATED"/>
    <property type="match status" value="1"/>
</dbReference>
<dbReference type="SUPFAM" id="SSF54593">
    <property type="entry name" value="Glyoxalase/Bleomycin resistance protein/Dihydroxybiphenyl dioxygenase"/>
    <property type="match status" value="1"/>
</dbReference>
<name>A0A1I1VXI0_9BACT</name>
<evidence type="ECO:0000313" key="1">
    <source>
        <dbReference type="EMBL" id="SFD87677.1"/>
    </source>
</evidence>
<dbReference type="eggNOG" id="COG2764">
    <property type="taxonomic scope" value="Bacteria"/>
</dbReference>
<dbReference type="InParanoid" id="A0A1I1VXI0"/>
<dbReference type="InterPro" id="IPR029068">
    <property type="entry name" value="Glyas_Bleomycin-R_OHBP_Dase"/>
</dbReference>
<dbReference type="EMBL" id="FONA01000003">
    <property type="protein sequence ID" value="SFD87677.1"/>
    <property type="molecule type" value="Genomic_DNA"/>
</dbReference>
<dbReference type="RefSeq" id="WP_202796543.1">
    <property type="nucleotide sequence ID" value="NZ_AFSL01000093.1"/>
</dbReference>